<dbReference type="CDD" id="cd20609">
    <property type="entry name" value="nitroreductase"/>
    <property type="match status" value="1"/>
</dbReference>
<keyword evidence="5" id="KW-0560">Oxidoreductase</keyword>
<dbReference type="InterPro" id="IPR000415">
    <property type="entry name" value="Nitroreductase-like"/>
</dbReference>
<dbReference type="Proteomes" id="UP000786989">
    <property type="component" value="Unassembled WGS sequence"/>
</dbReference>
<evidence type="ECO:0000313" key="7">
    <source>
        <dbReference type="EMBL" id="HJF66657.1"/>
    </source>
</evidence>
<dbReference type="Pfam" id="PF00881">
    <property type="entry name" value="Nitroreductase"/>
    <property type="match status" value="1"/>
</dbReference>
<dbReference type="PANTHER" id="PTHR43673:SF2">
    <property type="entry name" value="NITROREDUCTASE"/>
    <property type="match status" value="1"/>
</dbReference>
<dbReference type="Gene3D" id="3.40.109.10">
    <property type="entry name" value="NADH Oxidase"/>
    <property type="match status" value="1"/>
</dbReference>
<organism evidence="7 8">
    <name type="scientific">Slackia equolifaciens</name>
    <dbReference type="NCBI Taxonomy" id="498718"/>
    <lineage>
        <taxon>Bacteria</taxon>
        <taxon>Bacillati</taxon>
        <taxon>Actinomycetota</taxon>
        <taxon>Coriobacteriia</taxon>
        <taxon>Eggerthellales</taxon>
        <taxon>Eggerthellaceae</taxon>
        <taxon>Slackia</taxon>
    </lineage>
</organism>
<dbReference type="PANTHER" id="PTHR43673">
    <property type="entry name" value="NAD(P)H NITROREDUCTASE YDGI-RELATED"/>
    <property type="match status" value="1"/>
</dbReference>
<evidence type="ECO:0000259" key="6">
    <source>
        <dbReference type="Pfam" id="PF00881"/>
    </source>
</evidence>
<dbReference type="SUPFAM" id="SSF55469">
    <property type="entry name" value="FMN-dependent nitroreductase-like"/>
    <property type="match status" value="1"/>
</dbReference>
<reference evidence="7" key="2">
    <citation type="submission" date="2021-09" db="EMBL/GenBank/DDBJ databases">
        <authorList>
            <person name="Gilroy R."/>
        </authorList>
    </citation>
    <scope>NUCLEOTIDE SEQUENCE</scope>
    <source>
        <strain evidence="7">ChiGjej6B6-11269</strain>
    </source>
</reference>
<comment type="similarity">
    <text evidence="2">Belongs to the nitroreductase family.</text>
</comment>
<evidence type="ECO:0000256" key="4">
    <source>
        <dbReference type="ARBA" id="ARBA00022643"/>
    </source>
</evidence>
<evidence type="ECO:0000256" key="3">
    <source>
        <dbReference type="ARBA" id="ARBA00022630"/>
    </source>
</evidence>
<evidence type="ECO:0000256" key="2">
    <source>
        <dbReference type="ARBA" id="ARBA00007118"/>
    </source>
</evidence>
<comment type="caution">
    <text evidence="7">The sequence shown here is derived from an EMBL/GenBank/DDBJ whole genome shotgun (WGS) entry which is preliminary data.</text>
</comment>
<accession>A0A9D2UZ22</accession>
<keyword evidence="3" id="KW-0285">Flavoprotein</keyword>
<evidence type="ECO:0000256" key="1">
    <source>
        <dbReference type="ARBA" id="ARBA00001917"/>
    </source>
</evidence>
<dbReference type="InterPro" id="IPR029479">
    <property type="entry name" value="Nitroreductase"/>
</dbReference>
<gene>
    <name evidence="7" type="ORF">K8U77_11185</name>
</gene>
<dbReference type="AlphaFoldDB" id="A0A9D2UZ22"/>
<keyword evidence="4" id="KW-0288">FMN</keyword>
<sequence>MKIVPEDRSVEQEKVDAIVEAGRIAPSAHNFHPTRIVVCDTPELLAKAAACEPRFEKNGSIFGAPLAFVVCVKTEDAWVRSYDDMNSSLIDTSIVCDQMMMAATDLGLGTCWVCAFDPEVARREFDIPEGVEPVSILVAGYAQPRELDPERREARRIPLAQFTDVNA</sequence>
<evidence type="ECO:0000256" key="5">
    <source>
        <dbReference type="ARBA" id="ARBA00023002"/>
    </source>
</evidence>
<evidence type="ECO:0000313" key="8">
    <source>
        <dbReference type="Proteomes" id="UP000786989"/>
    </source>
</evidence>
<dbReference type="GO" id="GO:0016491">
    <property type="term" value="F:oxidoreductase activity"/>
    <property type="evidence" value="ECO:0007669"/>
    <property type="project" value="UniProtKB-KW"/>
</dbReference>
<dbReference type="EMBL" id="DYWI01000210">
    <property type="protein sequence ID" value="HJF66657.1"/>
    <property type="molecule type" value="Genomic_DNA"/>
</dbReference>
<name>A0A9D2UZ22_9ACTN</name>
<comment type="cofactor">
    <cofactor evidence="1">
        <name>FMN</name>
        <dbReference type="ChEBI" id="CHEBI:58210"/>
    </cofactor>
</comment>
<reference evidence="7" key="1">
    <citation type="journal article" date="2021" name="PeerJ">
        <title>Extensive microbial diversity within the chicken gut microbiome revealed by metagenomics and culture.</title>
        <authorList>
            <person name="Gilroy R."/>
            <person name="Ravi A."/>
            <person name="Getino M."/>
            <person name="Pursley I."/>
            <person name="Horton D.L."/>
            <person name="Alikhan N.F."/>
            <person name="Baker D."/>
            <person name="Gharbi K."/>
            <person name="Hall N."/>
            <person name="Watson M."/>
            <person name="Adriaenssens E.M."/>
            <person name="Foster-Nyarko E."/>
            <person name="Jarju S."/>
            <person name="Secka A."/>
            <person name="Antonio M."/>
            <person name="Oren A."/>
            <person name="Chaudhuri R.R."/>
            <person name="La Ragione R."/>
            <person name="Hildebrand F."/>
            <person name="Pallen M.J."/>
        </authorList>
    </citation>
    <scope>NUCLEOTIDE SEQUENCE</scope>
    <source>
        <strain evidence="7">ChiGjej6B6-11269</strain>
    </source>
</reference>
<protein>
    <submittedName>
        <fullName evidence="7">Nitroreductase family protein</fullName>
    </submittedName>
</protein>
<proteinExistence type="inferred from homology"/>
<feature type="domain" description="Nitroreductase" evidence="6">
    <location>
        <begin position="7"/>
        <end position="141"/>
    </location>
</feature>